<dbReference type="GO" id="GO:0006310">
    <property type="term" value="P:DNA recombination"/>
    <property type="evidence" value="ECO:0007669"/>
    <property type="project" value="UniProtKB-KW"/>
</dbReference>
<evidence type="ECO:0000259" key="4">
    <source>
        <dbReference type="PROSITE" id="PS51898"/>
    </source>
</evidence>
<evidence type="ECO:0000256" key="1">
    <source>
        <dbReference type="ARBA" id="ARBA00008857"/>
    </source>
</evidence>
<proteinExistence type="inferred from homology"/>
<dbReference type="Gene3D" id="1.10.443.10">
    <property type="entry name" value="Intergrase catalytic core"/>
    <property type="match status" value="1"/>
</dbReference>
<keyword evidence="6" id="KW-1185">Reference proteome</keyword>
<dbReference type="PANTHER" id="PTHR30349:SF41">
    <property type="entry name" value="INTEGRASE_RECOMBINASE PROTEIN MJ0367-RELATED"/>
    <property type="match status" value="1"/>
</dbReference>
<dbReference type="InterPro" id="IPR002104">
    <property type="entry name" value="Integrase_catalytic"/>
</dbReference>
<name>A0A5K7XGV8_9BACT</name>
<dbReference type="EMBL" id="AP021861">
    <property type="protein sequence ID" value="BBO34171.1"/>
    <property type="molecule type" value="Genomic_DNA"/>
</dbReference>
<dbReference type="SUPFAM" id="SSF56349">
    <property type="entry name" value="DNA breaking-rejoining enzymes"/>
    <property type="match status" value="1"/>
</dbReference>
<dbReference type="AlphaFoldDB" id="A0A5K7XGV8"/>
<protein>
    <submittedName>
        <fullName evidence="5">Site-specific recombinase XerC</fullName>
    </submittedName>
</protein>
<organism evidence="5 6">
    <name type="scientific">Lacipirellula parvula</name>
    <dbReference type="NCBI Taxonomy" id="2650471"/>
    <lineage>
        <taxon>Bacteria</taxon>
        <taxon>Pseudomonadati</taxon>
        <taxon>Planctomycetota</taxon>
        <taxon>Planctomycetia</taxon>
        <taxon>Pirellulales</taxon>
        <taxon>Lacipirellulaceae</taxon>
        <taxon>Lacipirellula</taxon>
    </lineage>
</organism>
<dbReference type="InterPro" id="IPR011010">
    <property type="entry name" value="DNA_brk_join_enz"/>
</dbReference>
<dbReference type="GO" id="GO:0015074">
    <property type="term" value="P:DNA integration"/>
    <property type="evidence" value="ECO:0007669"/>
    <property type="project" value="InterPro"/>
</dbReference>
<keyword evidence="3" id="KW-0233">DNA recombination</keyword>
<evidence type="ECO:0000313" key="6">
    <source>
        <dbReference type="Proteomes" id="UP000326837"/>
    </source>
</evidence>
<evidence type="ECO:0000313" key="5">
    <source>
        <dbReference type="EMBL" id="BBO34171.1"/>
    </source>
</evidence>
<evidence type="ECO:0000256" key="2">
    <source>
        <dbReference type="ARBA" id="ARBA00023125"/>
    </source>
</evidence>
<dbReference type="KEGG" id="lpav:PLANPX_3783"/>
<dbReference type="InterPro" id="IPR013762">
    <property type="entry name" value="Integrase-like_cat_sf"/>
</dbReference>
<accession>A0A5K7XGV8</accession>
<dbReference type="PANTHER" id="PTHR30349">
    <property type="entry name" value="PHAGE INTEGRASE-RELATED"/>
    <property type="match status" value="1"/>
</dbReference>
<keyword evidence="2" id="KW-0238">DNA-binding</keyword>
<dbReference type="Pfam" id="PF00589">
    <property type="entry name" value="Phage_integrase"/>
    <property type="match status" value="1"/>
</dbReference>
<dbReference type="PROSITE" id="PS51898">
    <property type="entry name" value="TYR_RECOMBINASE"/>
    <property type="match status" value="1"/>
</dbReference>
<feature type="domain" description="Tyr recombinase" evidence="4">
    <location>
        <begin position="58"/>
        <end position="247"/>
    </location>
</feature>
<dbReference type="InterPro" id="IPR050090">
    <property type="entry name" value="Tyrosine_recombinase_XerCD"/>
</dbReference>
<sequence length="250" mass="28365">MQPVTIALYIEKHELSVPTIKQHLAAIRKLFDWLVTGQIIPYSPATSVRGPRHVVTRGKTPILSVDQARSLLDSIDTSTIVGLRDRALIGIMVYSFARVTAVIKMRRRDYFQDRKRWKFRLHEKGGKRHDVPAHHNAEEYLDAYLDAATFEKDAKALLFRTIDRKGMMTNRGMSRTDVLKMVKRRAKKAGLPFSTCCHTFRGTGITAYLENGGTIENAQAIAAHASPKTTKLYDRTSDEITLDEIERIVI</sequence>
<comment type="similarity">
    <text evidence="1">Belongs to the 'phage' integrase family.</text>
</comment>
<dbReference type="Proteomes" id="UP000326837">
    <property type="component" value="Chromosome"/>
</dbReference>
<gene>
    <name evidence="5" type="ORF">PLANPX_3783</name>
</gene>
<reference evidence="6" key="1">
    <citation type="submission" date="2019-10" db="EMBL/GenBank/DDBJ databases">
        <title>Lacipirellula parvula gen. nov., sp. nov., representing a lineage of planctomycetes widespread in freshwater anoxic habitats, and description of the family Lacipirellulaceae.</title>
        <authorList>
            <person name="Dedysh S.N."/>
            <person name="Kulichevskaya I.S."/>
            <person name="Beletsky A.V."/>
            <person name="Rakitin A.L."/>
            <person name="Mardanov A.V."/>
            <person name="Ivanova A.A."/>
            <person name="Saltykova V.X."/>
            <person name="Rijpstra W.I.C."/>
            <person name="Sinninghe Damste J.S."/>
            <person name="Ravin N.V."/>
        </authorList>
    </citation>
    <scope>NUCLEOTIDE SEQUENCE [LARGE SCALE GENOMIC DNA]</scope>
    <source>
        <strain evidence="6">PX69</strain>
    </source>
</reference>
<evidence type="ECO:0000256" key="3">
    <source>
        <dbReference type="ARBA" id="ARBA00023172"/>
    </source>
</evidence>
<dbReference type="GO" id="GO:0003677">
    <property type="term" value="F:DNA binding"/>
    <property type="evidence" value="ECO:0007669"/>
    <property type="project" value="UniProtKB-KW"/>
</dbReference>